<gene>
    <name evidence="1" type="ORF">BGZ96_004635</name>
</gene>
<dbReference type="EMBL" id="JAAAIM010000215">
    <property type="protein sequence ID" value="KAG0292010.1"/>
    <property type="molecule type" value="Genomic_DNA"/>
</dbReference>
<organism evidence="1 2">
    <name type="scientific">Linnemannia gamsii</name>
    <dbReference type="NCBI Taxonomy" id="64522"/>
    <lineage>
        <taxon>Eukaryota</taxon>
        <taxon>Fungi</taxon>
        <taxon>Fungi incertae sedis</taxon>
        <taxon>Mucoromycota</taxon>
        <taxon>Mortierellomycotina</taxon>
        <taxon>Mortierellomycetes</taxon>
        <taxon>Mortierellales</taxon>
        <taxon>Mortierellaceae</taxon>
        <taxon>Linnemannia</taxon>
    </lineage>
</organism>
<comment type="caution">
    <text evidence="1">The sequence shown here is derived from an EMBL/GenBank/DDBJ whole genome shotgun (WGS) entry which is preliminary data.</text>
</comment>
<proteinExistence type="predicted"/>
<protein>
    <recommendedName>
        <fullName evidence="3">F-box domain-containing protein</fullName>
    </recommendedName>
</protein>
<reference evidence="1 2" key="1">
    <citation type="journal article" date="2020" name="Fungal Divers.">
        <title>Resolving the Mortierellaceae phylogeny through synthesis of multi-gene phylogenetics and phylogenomics.</title>
        <authorList>
            <person name="Vandepol N."/>
            <person name="Liber J."/>
            <person name="Desiro A."/>
            <person name="Na H."/>
            <person name="Kennedy M."/>
            <person name="Barry K."/>
            <person name="Grigoriev I.V."/>
            <person name="Miller A.N."/>
            <person name="O'Donnell K."/>
            <person name="Stajich J.E."/>
            <person name="Bonito G."/>
        </authorList>
    </citation>
    <scope>NUCLEOTIDE SEQUENCE [LARGE SCALE GENOMIC DNA]</scope>
    <source>
        <strain evidence="1 2">AD045</strain>
    </source>
</reference>
<accession>A0ABQ7K5D6</accession>
<name>A0ABQ7K5D6_9FUNG</name>
<sequence length="566" mass="64916">MDLFWNTFWRMPEQPSPAIQPRKKTSQVFDIPEILERIFYFTDEFTLRRAAVLVCREWFYMNVNLFPRTVYYENGMKKKQPELLVSRLTGAARLCCDLTVHASVLDLRDPFESNIMNVIVNSQEEYRKQLEKRSQSETHKPTIHSLSPLEDMTINVRHYIDRSLDTFPFPKTLTSIALYLQSKSSSADFNISRIVCNCPLLEELSVETLLQERITLTWDEPMTLHEDLALRSLTLNHISMSHAGLEHILSLTPKLKELEGRMPYLTTLELHWQRKGTLETSGSFTDTVLTACRLLFEYLCNSQYAVNLRVLKTGVFHHDMDLYGRGLPLDSSDITDNNSAPLQELWTPPGVWRCRNLRVLHINLQDPTSSMKRSAHSRIVFGYISRVAPQLEELEIVHPYIAVLKAPDHLYASKLCMQLEGGFCLLGRLRFLQRLTVYSPGGGILGLCKKKDLSWMVPSGQSDEFKEMRRQEIASWQSLRLVEDQCLLAQPQDGDISGDGASLDAELFRYLGLLRDVEEVINAIDAGSLVPFPSLVGVSFMTQALQGPQKKLERLFGKPKRGFRLW</sequence>
<evidence type="ECO:0000313" key="2">
    <source>
        <dbReference type="Proteomes" id="UP001194696"/>
    </source>
</evidence>
<evidence type="ECO:0000313" key="1">
    <source>
        <dbReference type="EMBL" id="KAG0292010.1"/>
    </source>
</evidence>
<keyword evidence="2" id="KW-1185">Reference proteome</keyword>
<evidence type="ECO:0008006" key="3">
    <source>
        <dbReference type="Google" id="ProtNLM"/>
    </source>
</evidence>
<dbReference type="Proteomes" id="UP001194696">
    <property type="component" value="Unassembled WGS sequence"/>
</dbReference>